<proteinExistence type="predicted"/>
<accession>A0ABY2Q3Y6</accession>
<name>A0ABY2Q3Y6_9HYPH</name>
<comment type="caution">
    <text evidence="2">The sequence shown here is derived from an EMBL/GenBank/DDBJ whole genome shotgun (WGS) entry which is preliminary data.</text>
</comment>
<evidence type="ECO:0000313" key="2">
    <source>
        <dbReference type="EMBL" id="THF55813.1"/>
    </source>
</evidence>
<feature type="coiled-coil region" evidence="1">
    <location>
        <begin position="14"/>
        <end position="48"/>
    </location>
</feature>
<evidence type="ECO:0000313" key="3">
    <source>
        <dbReference type="Proteomes" id="UP000306441"/>
    </source>
</evidence>
<sequence length="149" mass="16721">MGTLSRATDFSHTVNGLLQKRADLFNEAERLRDRLAEIRNDLGAIDRTLGVLGYAGDLDAAMPRQKREVIFGRGELSKAIYGELREATGPLSSRDIAREIVAMRGEDARDRKYLSDLTKRVSKALRSMREDGNVRSATDAKGNVVWERR</sequence>
<protein>
    <submittedName>
        <fullName evidence="2">Uncharacterized protein</fullName>
    </submittedName>
</protein>
<dbReference type="EMBL" id="SSNY01000010">
    <property type="protein sequence ID" value="THF55813.1"/>
    <property type="molecule type" value="Genomic_DNA"/>
</dbReference>
<gene>
    <name evidence="2" type="ORF">E6C48_17250</name>
</gene>
<keyword evidence="3" id="KW-1185">Reference proteome</keyword>
<keyword evidence="1" id="KW-0175">Coiled coil</keyword>
<dbReference type="Proteomes" id="UP000306441">
    <property type="component" value="Unassembled WGS sequence"/>
</dbReference>
<dbReference type="RefSeq" id="WP_136359409.1">
    <property type="nucleotide sequence ID" value="NZ_SSNY01000010.1"/>
</dbReference>
<reference evidence="2 3" key="1">
    <citation type="submission" date="2019-04" db="EMBL/GenBank/DDBJ databases">
        <title>Mesorhizobium composti sp. nov., isolated from compost.</title>
        <authorList>
            <person name="Lin S.-Y."/>
            <person name="Hameed A."/>
            <person name="Hsieh Y.-T."/>
            <person name="Young C.-C."/>
        </authorList>
    </citation>
    <scope>NUCLEOTIDE SEQUENCE [LARGE SCALE GENOMIC DNA]</scope>
    <source>
        <strain evidence="2 3">CC-YTH430</strain>
    </source>
</reference>
<evidence type="ECO:0000256" key="1">
    <source>
        <dbReference type="SAM" id="Coils"/>
    </source>
</evidence>
<organism evidence="2 3">
    <name type="scientific">Ollibium composti</name>
    <dbReference type="NCBI Taxonomy" id="2675109"/>
    <lineage>
        <taxon>Bacteria</taxon>
        <taxon>Pseudomonadati</taxon>
        <taxon>Pseudomonadota</taxon>
        <taxon>Alphaproteobacteria</taxon>
        <taxon>Hyphomicrobiales</taxon>
        <taxon>Phyllobacteriaceae</taxon>
        <taxon>Ollibium</taxon>
    </lineage>
</organism>